<keyword evidence="2" id="KW-1185">Reference proteome</keyword>
<comment type="caution">
    <text evidence="1">The sequence shown here is derived from an EMBL/GenBank/DDBJ whole genome shotgun (WGS) entry which is preliminary data.</text>
</comment>
<dbReference type="Proteomes" id="UP001529510">
    <property type="component" value="Unassembled WGS sequence"/>
</dbReference>
<gene>
    <name evidence="1" type="ORF">M9458_019182</name>
</gene>
<name>A0ABD0QC61_CIRMR</name>
<sequence>MLTHFDEKSDSIHSSLSIIQNSLSTLGDQVNLLEQHVGANEDNVQVCVTRIQQLKKDNSYLIDKVDDLENRNWRNILRFVGVHESSEGNDITGFMSWLIAQLLGRDNFPTPPITEWAHRSPTARRSGIASPRPLIVKLFNFQDKANILRIAREWKLDDGTRVYIYPDFSADLMKRRRNFDPVKPVFMSSQISSG</sequence>
<protein>
    <recommendedName>
        <fullName evidence="3">L1 transposable element RRM domain-containing protein</fullName>
    </recommendedName>
</protein>
<evidence type="ECO:0000313" key="2">
    <source>
        <dbReference type="Proteomes" id="UP001529510"/>
    </source>
</evidence>
<dbReference type="AlphaFoldDB" id="A0ABD0QC61"/>
<proteinExistence type="predicted"/>
<evidence type="ECO:0008006" key="3">
    <source>
        <dbReference type="Google" id="ProtNLM"/>
    </source>
</evidence>
<dbReference type="Gene3D" id="3.30.70.1820">
    <property type="entry name" value="L1 transposable element, RRM domain"/>
    <property type="match status" value="1"/>
</dbReference>
<accession>A0ABD0QC61</accession>
<dbReference type="PANTHER" id="PTHR11505">
    <property type="entry name" value="L1 TRANSPOSABLE ELEMENT-RELATED"/>
    <property type="match status" value="1"/>
</dbReference>
<dbReference type="EMBL" id="JAMKFB020000009">
    <property type="protein sequence ID" value="KAL0183486.1"/>
    <property type="molecule type" value="Genomic_DNA"/>
</dbReference>
<dbReference type="InterPro" id="IPR004244">
    <property type="entry name" value="Transposase_22"/>
</dbReference>
<organism evidence="1 2">
    <name type="scientific">Cirrhinus mrigala</name>
    <name type="common">Mrigala</name>
    <dbReference type="NCBI Taxonomy" id="683832"/>
    <lineage>
        <taxon>Eukaryota</taxon>
        <taxon>Metazoa</taxon>
        <taxon>Chordata</taxon>
        <taxon>Craniata</taxon>
        <taxon>Vertebrata</taxon>
        <taxon>Euteleostomi</taxon>
        <taxon>Actinopterygii</taxon>
        <taxon>Neopterygii</taxon>
        <taxon>Teleostei</taxon>
        <taxon>Ostariophysi</taxon>
        <taxon>Cypriniformes</taxon>
        <taxon>Cyprinidae</taxon>
        <taxon>Labeoninae</taxon>
        <taxon>Labeonini</taxon>
        <taxon>Cirrhinus</taxon>
    </lineage>
</organism>
<evidence type="ECO:0000313" key="1">
    <source>
        <dbReference type="EMBL" id="KAL0183486.1"/>
    </source>
</evidence>
<reference evidence="1 2" key="1">
    <citation type="submission" date="2024-05" db="EMBL/GenBank/DDBJ databases">
        <title>Genome sequencing and assembly of Indian major carp, Cirrhinus mrigala (Hamilton, 1822).</title>
        <authorList>
            <person name="Mohindra V."/>
            <person name="Chowdhury L.M."/>
            <person name="Lal K."/>
            <person name="Jena J.K."/>
        </authorList>
    </citation>
    <scope>NUCLEOTIDE SEQUENCE [LARGE SCALE GENOMIC DNA]</scope>
    <source>
        <strain evidence="1">CM1030</strain>
        <tissue evidence="1">Blood</tissue>
    </source>
</reference>